<feature type="signal peptide" evidence="1">
    <location>
        <begin position="1"/>
        <end position="19"/>
    </location>
</feature>
<reference evidence="3 4" key="1">
    <citation type="submission" date="2016-09" db="EMBL/GenBank/DDBJ databases">
        <title>Genome-resolved meta-omics ties microbial dynamics to process performance in biotechnology for thiocyanate degradation.</title>
        <authorList>
            <person name="Kantor R.S."/>
            <person name="Huddy R.J."/>
            <person name="Iyer R."/>
            <person name="Thomas B.C."/>
            <person name="Brown C.T."/>
            <person name="Anantharaman K."/>
            <person name="Tringe S."/>
            <person name="Hettich R.L."/>
            <person name="Harrison S.T."/>
            <person name="Banfield J.F."/>
        </authorList>
    </citation>
    <scope>NUCLEOTIDE SEQUENCE [LARGE SCALE GENOMIC DNA]</scope>
    <source>
        <strain evidence="3">59-99</strain>
    </source>
</reference>
<dbReference type="AlphaFoldDB" id="A0A1M3L3M2"/>
<feature type="domain" description="Secretion system C-terminal sorting" evidence="2">
    <location>
        <begin position="1060"/>
        <end position="1123"/>
    </location>
</feature>
<evidence type="ECO:0000259" key="2">
    <source>
        <dbReference type="Pfam" id="PF18962"/>
    </source>
</evidence>
<dbReference type="InterPro" id="IPR026444">
    <property type="entry name" value="Secre_tail"/>
</dbReference>
<gene>
    <name evidence="3" type="ORF">BGO89_08125</name>
</gene>
<keyword evidence="1" id="KW-0732">Signal</keyword>
<dbReference type="EMBL" id="MKVH01000008">
    <property type="protein sequence ID" value="OJX59951.1"/>
    <property type="molecule type" value="Genomic_DNA"/>
</dbReference>
<accession>A0A1M3L3M2</accession>
<protein>
    <recommendedName>
        <fullName evidence="2">Secretion system C-terminal sorting domain-containing protein</fullName>
    </recommendedName>
</protein>
<sequence>MKNLMTALLVVLTVFTARAAEMDTVRFTTRSNNGPEKDYVITDGTRWSVDAGGTLRVTAITDSSAQGLLYMELVMPGFGTRSSGDFGLTSTTTWKYGHNTGQIVICQSGRITISEIDTATNRMNATFQWSGKATLPSGVILNSTISKGSVSIRRTPQLAHDILPKNGVKWRPEERVKLTVLTRKDKSQQLVGNADVKIVLPPGIFEDIPTTKTSDGNGRAEWLLKVKDDAEGGDYRILVSSKKQGFDDSRLDTFKFKVDSTLRFYYGKCAGVPFIEFDAGIGEKWKDGGGTTITSTGTIRINQLLTIDGRVDIDTIGGGVKFSGDGKISIPAVYIDGRFQDFVFYDGAFSFPSLGCDAMIDFLAVPIAQQMAGSKLKELKLRLLGDFSQSAGAAMSVTIEGGRNMAEGCNDALPFGTVWLPNKKQSFTGEVRILDSLGQWYLGFTAKASNVMMGPSICVKEMSASYDGAKSEFTLAGKAKTPLFEEIGASVTFRSGELNKFSGNFRFDGCTPIPETPACFKGGSVSVENLSIGNPFRMQIASTFQIYGEPDLLELEIQGGLESPPNTIRATGILRMLNVPSVSATKPWQIEGSGSRMFSLDNYTLADSGTLKALHLGGDYFIDAKYTTKIGLKPDVFISCSGSATTKFPAMDPAKAKQMGMLGRFINGYAPVPIGTADFSMMITMEGERYLSANLDFRNAGGTLVPEIRDAIRAIGKGSIYVDFRKLPSPSAIVVDAGIANVLNGLFGELRGIPPGKPSESVQAGVGTFVIAEGETELIVMSSTTTPPADVKLHTPSGTELTVSDPSRGIHRVMSPDGEVVLWVIRNPAPGTWSAIQPQGRTGDSIMAGVTRTYPDLVLTATQSGTSIDVSWNAADYPADARIAISADQDEAGAGAGGTGRILYTGAASVSPVRIPLSDSNAPCSFRIGANLLGRGVSRQATAEGTFTNTKDYLTPPSNARATTDRRGVTTISWSPIDNGFVSGVVVYRVDAGRHDVVTSAYGYETSFTFTMEDPEGAVLKIAAVDAKGRTGCMGDAIDVVTDVREVEHRGEGMSIWLAPNPASDRMTVRTTNEAAIVDYRLVDIMGNVVLVQRGSGTGGTTLDLHGLATGTYVLIAQVGEKYVASTVRVVR</sequence>
<feature type="chain" id="PRO_5012137896" description="Secretion system C-terminal sorting domain-containing protein" evidence="1">
    <location>
        <begin position="20"/>
        <end position="1132"/>
    </location>
</feature>
<name>A0A1M3L3M2_9BACT</name>
<dbReference type="NCBIfam" id="TIGR04183">
    <property type="entry name" value="Por_Secre_tail"/>
    <property type="match status" value="1"/>
</dbReference>
<evidence type="ECO:0000313" key="3">
    <source>
        <dbReference type="EMBL" id="OJX59951.1"/>
    </source>
</evidence>
<dbReference type="Proteomes" id="UP000184233">
    <property type="component" value="Unassembled WGS sequence"/>
</dbReference>
<organism evidence="3 4">
    <name type="scientific">Candidatus Kapaibacterium thiocyanatum</name>
    <dbReference type="NCBI Taxonomy" id="1895771"/>
    <lineage>
        <taxon>Bacteria</taxon>
        <taxon>Pseudomonadati</taxon>
        <taxon>Candidatus Kapaibacteriota</taxon>
        <taxon>Candidatus Kapaibacteriia</taxon>
        <taxon>Candidatus Kapaibacteriales</taxon>
        <taxon>Candidatus Kapaibacteriaceae</taxon>
        <taxon>Candidatus Kapaibacterium</taxon>
    </lineage>
</organism>
<evidence type="ECO:0000256" key="1">
    <source>
        <dbReference type="SAM" id="SignalP"/>
    </source>
</evidence>
<evidence type="ECO:0000313" key="4">
    <source>
        <dbReference type="Proteomes" id="UP000184233"/>
    </source>
</evidence>
<dbReference type="Pfam" id="PF18962">
    <property type="entry name" value="Por_Secre_tail"/>
    <property type="match status" value="1"/>
</dbReference>
<proteinExistence type="predicted"/>
<comment type="caution">
    <text evidence="3">The sequence shown here is derived from an EMBL/GenBank/DDBJ whole genome shotgun (WGS) entry which is preliminary data.</text>
</comment>